<evidence type="ECO:0000313" key="2">
    <source>
        <dbReference type="Proteomes" id="UP000265520"/>
    </source>
</evidence>
<proteinExistence type="predicted"/>
<dbReference type="AlphaFoldDB" id="A0A392W2L9"/>
<evidence type="ECO:0000313" key="1">
    <source>
        <dbReference type="EMBL" id="MCI94914.1"/>
    </source>
</evidence>
<keyword evidence="2" id="KW-1185">Reference proteome</keyword>
<sequence length="37" mass="3815">GLNGVVENSGGAVANGVLQYPDPIAVGRRYESEKIQG</sequence>
<accession>A0A392W2L9</accession>
<reference evidence="1 2" key="1">
    <citation type="journal article" date="2018" name="Front. Plant Sci.">
        <title>Red Clover (Trifolium pratense) and Zigzag Clover (T. medium) - A Picture of Genomic Similarities and Differences.</title>
        <authorList>
            <person name="Dluhosova J."/>
            <person name="Istvanek J."/>
            <person name="Nedelnik J."/>
            <person name="Repkova J."/>
        </authorList>
    </citation>
    <scope>NUCLEOTIDE SEQUENCE [LARGE SCALE GENOMIC DNA]</scope>
    <source>
        <strain evidence="2">cv. 10/8</strain>
        <tissue evidence="1">Leaf</tissue>
    </source>
</reference>
<dbReference type="Proteomes" id="UP000265520">
    <property type="component" value="Unassembled WGS sequence"/>
</dbReference>
<name>A0A392W2L9_9FABA</name>
<feature type="non-terminal residue" evidence="1">
    <location>
        <position position="1"/>
    </location>
</feature>
<dbReference type="EMBL" id="LXQA011370190">
    <property type="protein sequence ID" value="MCI94914.1"/>
    <property type="molecule type" value="Genomic_DNA"/>
</dbReference>
<protein>
    <submittedName>
        <fullName evidence="1">Uncharacterized protein</fullName>
    </submittedName>
</protein>
<comment type="caution">
    <text evidence="1">The sequence shown here is derived from an EMBL/GenBank/DDBJ whole genome shotgun (WGS) entry which is preliminary data.</text>
</comment>
<organism evidence="1 2">
    <name type="scientific">Trifolium medium</name>
    <dbReference type="NCBI Taxonomy" id="97028"/>
    <lineage>
        <taxon>Eukaryota</taxon>
        <taxon>Viridiplantae</taxon>
        <taxon>Streptophyta</taxon>
        <taxon>Embryophyta</taxon>
        <taxon>Tracheophyta</taxon>
        <taxon>Spermatophyta</taxon>
        <taxon>Magnoliopsida</taxon>
        <taxon>eudicotyledons</taxon>
        <taxon>Gunneridae</taxon>
        <taxon>Pentapetalae</taxon>
        <taxon>rosids</taxon>
        <taxon>fabids</taxon>
        <taxon>Fabales</taxon>
        <taxon>Fabaceae</taxon>
        <taxon>Papilionoideae</taxon>
        <taxon>50 kb inversion clade</taxon>
        <taxon>NPAAA clade</taxon>
        <taxon>Hologalegina</taxon>
        <taxon>IRL clade</taxon>
        <taxon>Trifolieae</taxon>
        <taxon>Trifolium</taxon>
    </lineage>
</organism>